<dbReference type="Proteomes" id="UP000002069">
    <property type="component" value="Chromosome"/>
</dbReference>
<reference evidence="1 2" key="1">
    <citation type="journal article" date="2010" name="J. Bacteriol.">
        <title>Complete Genome Sequence of Cronobacter turicensis LMG 23827, a foodborne pathogen causing deaths in neonates.</title>
        <authorList>
            <person name="Stephan R."/>
            <person name="Lehner A."/>
            <person name="Tischler P."/>
            <person name="Rattei T."/>
        </authorList>
    </citation>
    <scope>NUCLEOTIDE SEQUENCE [LARGE SCALE GENOMIC DNA]</scope>
    <source>
        <strain evidence="2">DSM 18703 / CCUG 55852 / LMG 23827 / z3032</strain>
    </source>
</reference>
<name>C9XVJ3_CROTZ</name>
<keyword evidence="2" id="KW-1185">Reference proteome</keyword>
<accession>C9XVJ3</accession>
<evidence type="ECO:0000313" key="2">
    <source>
        <dbReference type="Proteomes" id="UP000002069"/>
    </source>
</evidence>
<evidence type="ECO:0000313" key="1">
    <source>
        <dbReference type="EMBL" id="CBA27921.1"/>
    </source>
</evidence>
<dbReference type="HOGENOM" id="CLU_3215139_0_0_6"/>
<gene>
    <name evidence="1" type="ordered locus">Ctu_06690</name>
</gene>
<dbReference type="AlphaFoldDB" id="C9XVJ3"/>
<protein>
    <submittedName>
        <fullName evidence="1">Uncharacterized protein</fullName>
    </submittedName>
</protein>
<reference evidence="2" key="2">
    <citation type="journal article" date="2011" name="J. Bacteriol.">
        <title>Complete genome sequence of Cronobacter turicensis LMG 23827, a food-borne pathogen causing deaths in neonates.</title>
        <authorList>
            <person name="Stephan R."/>
            <person name="Lehner A."/>
            <person name="Tischler P."/>
            <person name="Rattei T."/>
        </authorList>
    </citation>
    <scope>NUCLEOTIDE SEQUENCE [LARGE SCALE GENOMIC DNA]</scope>
    <source>
        <strain evidence="2">DSM 18703 / CCUG 55852 / LMG 23827 / z3032</strain>
    </source>
</reference>
<dbReference type="KEGG" id="ctu:CTU_06690"/>
<dbReference type="EMBL" id="FN543093">
    <property type="protein sequence ID" value="CBA27921.1"/>
    <property type="molecule type" value="Genomic_DNA"/>
</dbReference>
<organism evidence="1 2">
    <name type="scientific">Cronobacter turicensis (strain DSM 18703 / CCUG 55852 / LMG 23827 / z3032)</name>
    <dbReference type="NCBI Taxonomy" id="693216"/>
    <lineage>
        <taxon>Bacteria</taxon>
        <taxon>Pseudomonadati</taxon>
        <taxon>Pseudomonadota</taxon>
        <taxon>Gammaproteobacteria</taxon>
        <taxon>Enterobacterales</taxon>
        <taxon>Enterobacteriaceae</taxon>
        <taxon>Cronobacter</taxon>
    </lineage>
</organism>
<proteinExistence type="predicted"/>
<sequence>MAKSTQKRLNSEFLANGGILERTHREVYLKTHFLLFF</sequence>